<dbReference type="PANTHER" id="PTHR33121:SF15">
    <property type="entry name" value="BLUE LIGHT- AND TEMPERATURE-REGULATED ANTIREPRESSOR BLUF"/>
    <property type="match status" value="1"/>
</dbReference>
<dbReference type="GO" id="GO:0071111">
    <property type="term" value="F:cyclic-guanylate-specific phosphodiesterase activity"/>
    <property type="evidence" value="ECO:0007669"/>
    <property type="project" value="InterPro"/>
</dbReference>
<dbReference type="Proteomes" id="UP000283458">
    <property type="component" value="Unassembled WGS sequence"/>
</dbReference>
<dbReference type="Gene3D" id="3.20.20.450">
    <property type="entry name" value="EAL domain"/>
    <property type="match status" value="1"/>
</dbReference>
<dbReference type="SUPFAM" id="SSF141868">
    <property type="entry name" value="EAL domain-like"/>
    <property type="match status" value="1"/>
</dbReference>
<dbReference type="OrthoDB" id="7251575at2"/>
<dbReference type="InterPro" id="IPR035919">
    <property type="entry name" value="EAL_sf"/>
</dbReference>
<evidence type="ECO:0000313" key="3">
    <source>
        <dbReference type="Proteomes" id="UP000283458"/>
    </source>
</evidence>
<dbReference type="CDD" id="cd01948">
    <property type="entry name" value="EAL"/>
    <property type="match status" value="1"/>
</dbReference>
<dbReference type="SMART" id="SM00052">
    <property type="entry name" value="EAL"/>
    <property type="match status" value="1"/>
</dbReference>
<dbReference type="RefSeq" id="WP_119829515.1">
    <property type="nucleotide sequence ID" value="NZ_QYUL01000001.1"/>
</dbReference>
<organism evidence="2 3">
    <name type="scientific">Azospirillum cavernae</name>
    <dbReference type="NCBI Taxonomy" id="2320860"/>
    <lineage>
        <taxon>Bacteria</taxon>
        <taxon>Pseudomonadati</taxon>
        <taxon>Pseudomonadota</taxon>
        <taxon>Alphaproteobacteria</taxon>
        <taxon>Rhodospirillales</taxon>
        <taxon>Azospirillaceae</taxon>
        <taxon>Azospirillum</taxon>
    </lineage>
</organism>
<accession>A0A418W1F7</accession>
<dbReference type="EMBL" id="QYUL01000001">
    <property type="protein sequence ID" value="RJF83873.1"/>
    <property type="molecule type" value="Genomic_DNA"/>
</dbReference>
<dbReference type="InterPro" id="IPR050706">
    <property type="entry name" value="Cyclic-di-GMP_PDE-like"/>
</dbReference>
<evidence type="ECO:0000313" key="2">
    <source>
        <dbReference type="EMBL" id="RJF83873.1"/>
    </source>
</evidence>
<protein>
    <submittedName>
        <fullName evidence="2">EAL domain-containing protein</fullName>
    </submittedName>
</protein>
<reference evidence="2 3" key="1">
    <citation type="submission" date="2018-09" db="EMBL/GenBank/DDBJ databases">
        <authorList>
            <person name="Zhu H."/>
        </authorList>
    </citation>
    <scope>NUCLEOTIDE SEQUENCE [LARGE SCALE GENOMIC DNA]</scope>
    <source>
        <strain evidence="2 3">K2W22B-5</strain>
    </source>
</reference>
<feature type="domain" description="EAL" evidence="1">
    <location>
        <begin position="1"/>
        <end position="250"/>
    </location>
</feature>
<proteinExistence type="predicted"/>
<dbReference type="PROSITE" id="PS50883">
    <property type="entry name" value="EAL"/>
    <property type="match status" value="1"/>
</dbReference>
<comment type="caution">
    <text evidence="2">The sequence shown here is derived from an EMBL/GenBank/DDBJ whole genome shotgun (WGS) entry which is preliminary data.</text>
</comment>
<dbReference type="Pfam" id="PF00563">
    <property type="entry name" value="EAL"/>
    <property type="match status" value="1"/>
</dbReference>
<name>A0A418W1F7_9PROT</name>
<gene>
    <name evidence="2" type="ORF">D3877_04415</name>
</gene>
<dbReference type="PANTHER" id="PTHR33121">
    <property type="entry name" value="CYCLIC DI-GMP PHOSPHODIESTERASE PDEF"/>
    <property type="match status" value="1"/>
</dbReference>
<sequence>MTKDAPCGGHCAEKLDLDFTMAFQPIVDVNAGAIWAHEALVRGVEGQGAGWVLGQVNDGNRYAFDQACRVKAIELAAGLPFNGARLSINFLPNAVYKPEACIRTTLAAAARTGFPTDRIIFEVTEGERVINQDHLTSIFVEYRRQGFMTAIDDFGAGYSGLNLLAQFQPDIIKLDMELTRNIDQDPVRRGIVKGVLSICADLGIIPLAEGVETIGEARALRDLGIALMQGYLFAKPAFQTVANSPAELPLG</sequence>
<keyword evidence="3" id="KW-1185">Reference proteome</keyword>
<dbReference type="InterPro" id="IPR001633">
    <property type="entry name" value="EAL_dom"/>
</dbReference>
<dbReference type="AlphaFoldDB" id="A0A418W1F7"/>
<evidence type="ECO:0000259" key="1">
    <source>
        <dbReference type="PROSITE" id="PS50883"/>
    </source>
</evidence>